<comment type="caution">
    <text evidence="2">The sequence shown here is derived from an EMBL/GenBank/DDBJ whole genome shotgun (WGS) entry which is preliminary data.</text>
</comment>
<feature type="region of interest" description="Disordered" evidence="1">
    <location>
        <begin position="1"/>
        <end position="48"/>
    </location>
</feature>
<name>A0A8H6MM07_9PEZI</name>
<feature type="compositionally biased region" description="Polar residues" evidence="1">
    <location>
        <begin position="16"/>
        <end position="25"/>
    </location>
</feature>
<evidence type="ECO:0000313" key="3">
    <source>
        <dbReference type="Proteomes" id="UP000652219"/>
    </source>
</evidence>
<proteinExistence type="predicted"/>
<feature type="region of interest" description="Disordered" evidence="1">
    <location>
        <begin position="74"/>
        <end position="100"/>
    </location>
</feature>
<reference evidence="2 3" key="1">
    <citation type="journal article" date="2020" name="Phytopathology">
        <title>Genome Sequence Resources of Colletotrichum truncatum, C. plurivorum, C. musicola, and C. sojae: Four Species Pathogenic to Soybean (Glycine max).</title>
        <authorList>
            <person name="Rogerio F."/>
            <person name="Boufleur T.R."/>
            <person name="Ciampi-Guillardi M."/>
            <person name="Sukno S.A."/>
            <person name="Thon M.R."/>
            <person name="Massola Junior N.S."/>
            <person name="Baroncelli R."/>
        </authorList>
    </citation>
    <scope>NUCLEOTIDE SEQUENCE [LARGE SCALE GENOMIC DNA]</scope>
    <source>
        <strain evidence="2 3">LFN0009</strain>
    </source>
</reference>
<dbReference type="EMBL" id="WIGN01000337">
    <property type="protein sequence ID" value="KAF6798251.1"/>
    <property type="molecule type" value="Genomic_DNA"/>
</dbReference>
<gene>
    <name evidence="2" type="ORF">CSOJ01_12721</name>
</gene>
<dbReference type="AlphaFoldDB" id="A0A8H6MM07"/>
<evidence type="ECO:0000256" key="1">
    <source>
        <dbReference type="SAM" id="MobiDB-lite"/>
    </source>
</evidence>
<sequence>MTSKDNPNSPLRRATSARSTKPWTSRTEKRLKNPIRRSGKSRPAMRTAWRKPREWFLGDDIFSHASFARIHGHVKINWGRPPRNTQDPPPADDAGINSQA</sequence>
<keyword evidence="3" id="KW-1185">Reference proteome</keyword>
<evidence type="ECO:0000313" key="2">
    <source>
        <dbReference type="EMBL" id="KAF6798251.1"/>
    </source>
</evidence>
<dbReference type="Proteomes" id="UP000652219">
    <property type="component" value="Unassembled WGS sequence"/>
</dbReference>
<organism evidence="2 3">
    <name type="scientific">Colletotrichum sojae</name>
    <dbReference type="NCBI Taxonomy" id="2175907"/>
    <lineage>
        <taxon>Eukaryota</taxon>
        <taxon>Fungi</taxon>
        <taxon>Dikarya</taxon>
        <taxon>Ascomycota</taxon>
        <taxon>Pezizomycotina</taxon>
        <taxon>Sordariomycetes</taxon>
        <taxon>Hypocreomycetidae</taxon>
        <taxon>Glomerellales</taxon>
        <taxon>Glomerellaceae</taxon>
        <taxon>Colletotrichum</taxon>
        <taxon>Colletotrichum orchidearum species complex</taxon>
    </lineage>
</organism>
<protein>
    <submittedName>
        <fullName evidence="2">Uncharacterized protein</fullName>
    </submittedName>
</protein>
<accession>A0A8H6MM07</accession>